<evidence type="ECO:0000256" key="1">
    <source>
        <dbReference type="ARBA" id="ARBA00022679"/>
    </source>
</evidence>
<dbReference type="PROSITE" id="PS50011">
    <property type="entry name" value="PROTEIN_KINASE_DOM"/>
    <property type="match status" value="1"/>
</dbReference>
<keyword evidence="4 5" id="KW-0067">ATP-binding</keyword>
<dbReference type="PROSITE" id="PS00107">
    <property type="entry name" value="PROTEIN_KINASE_ATP"/>
    <property type="match status" value="1"/>
</dbReference>
<dbReference type="AlphaFoldDB" id="A0A3A8Q0U3"/>
<keyword evidence="6" id="KW-0472">Membrane</keyword>
<feature type="transmembrane region" description="Helical" evidence="6">
    <location>
        <begin position="88"/>
        <end position="106"/>
    </location>
</feature>
<dbReference type="InterPro" id="IPR017441">
    <property type="entry name" value="Protein_kinase_ATP_BS"/>
</dbReference>
<dbReference type="PANTHER" id="PTHR43289:SF34">
    <property type="entry name" value="SERINE_THREONINE-PROTEIN KINASE YBDM-RELATED"/>
    <property type="match status" value="1"/>
</dbReference>
<dbReference type="InterPro" id="IPR011009">
    <property type="entry name" value="Kinase-like_dom_sf"/>
</dbReference>
<dbReference type="PANTHER" id="PTHR43289">
    <property type="entry name" value="MITOGEN-ACTIVATED PROTEIN KINASE KINASE KINASE 20-RELATED"/>
    <property type="match status" value="1"/>
</dbReference>
<evidence type="ECO:0000256" key="5">
    <source>
        <dbReference type="PROSITE-ProRule" id="PRU10141"/>
    </source>
</evidence>
<dbReference type="EMBL" id="RAWM01000115">
    <property type="protein sequence ID" value="RKH62263.1"/>
    <property type="molecule type" value="Genomic_DNA"/>
</dbReference>
<dbReference type="Pfam" id="PF00069">
    <property type="entry name" value="Pkinase"/>
    <property type="match status" value="1"/>
</dbReference>
<comment type="caution">
    <text evidence="8">The sequence shown here is derived from an EMBL/GenBank/DDBJ whole genome shotgun (WGS) entry which is preliminary data.</text>
</comment>
<dbReference type="SUPFAM" id="SSF56112">
    <property type="entry name" value="Protein kinase-like (PK-like)"/>
    <property type="match status" value="1"/>
</dbReference>
<dbReference type="CDD" id="cd14014">
    <property type="entry name" value="STKc_PknB_like"/>
    <property type="match status" value="1"/>
</dbReference>
<protein>
    <submittedName>
        <fullName evidence="8">Serine/threonine protein kinase</fullName>
    </submittedName>
</protein>
<feature type="binding site" evidence="5">
    <location>
        <position position="248"/>
    </location>
    <ligand>
        <name>ATP</name>
        <dbReference type="ChEBI" id="CHEBI:30616"/>
    </ligand>
</feature>
<dbReference type="Proteomes" id="UP000282656">
    <property type="component" value="Unassembled WGS sequence"/>
</dbReference>
<feature type="transmembrane region" description="Helical" evidence="6">
    <location>
        <begin position="139"/>
        <end position="158"/>
    </location>
</feature>
<evidence type="ECO:0000256" key="6">
    <source>
        <dbReference type="SAM" id="Phobius"/>
    </source>
</evidence>
<evidence type="ECO:0000256" key="3">
    <source>
        <dbReference type="ARBA" id="ARBA00022777"/>
    </source>
</evidence>
<keyword evidence="6" id="KW-1133">Transmembrane helix</keyword>
<keyword evidence="1" id="KW-0808">Transferase</keyword>
<evidence type="ECO:0000259" key="7">
    <source>
        <dbReference type="PROSITE" id="PS50011"/>
    </source>
</evidence>
<organism evidence="8 9">
    <name type="scientific">Corallococcus interemptor</name>
    <dbReference type="NCBI Taxonomy" id="2316720"/>
    <lineage>
        <taxon>Bacteria</taxon>
        <taxon>Pseudomonadati</taxon>
        <taxon>Myxococcota</taxon>
        <taxon>Myxococcia</taxon>
        <taxon>Myxococcales</taxon>
        <taxon>Cystobacterineae</taxon>
        <taxon>Myxococcaceae</taxon>
        <taxon>Corallococcus</taxon>
    </lineage>
</organism>
<keyword evidence="9" id="KW-1185">Reference proteome</keyword>
<feature type="transmembrane region" description="Helical" evidence="6">
    <location>
        <begin position="57"/>
        <end position="76"/>
    </location>
</feature>
<reference evidence="9" key="1">
    <citation type="submission" date="2018-09" db="EMBL/GenBank/DDBJ databases">
        <authorList>
            <person name="Livingstone P.G."/>
            <person name="Whitworth D.E."/>
        </authorList>
    </citation>
    <scope>NUCLEOTIDE SEQUENCE [LARGE SCALE GENOMIC DNA]</scope>
    <source>
        <strain evidence="9">AB047A</strain>
    </source>
</reference>
<accession>A0A3A8Q0U3</accession>
<dbReference type="Gene3D" id="1.10.510.10">
    <property type="entry name" value="Transferase(Phosphotransferase) domain 1"/>
    <property type="match status" value="1"/>
</dbReference>
<evidence type="ECO:0000256" key="4">
    <source>
        <dbReference type="ARBA" id="ARBA00022840"/>
    </source>
</evidence>
<dbReference type="OrthoDB" id="9801841at2"/>
<keyword evidence="8" id="KW-0723">Serine/threonine-protein kinase</keyword>
<dbReference type="RefSeq" id="WP_120546094.1">
    <property type="nucleotide sequence ID" value="NZ_RAWM01000115.1"/>
</dbReference>
<dbReference type="GO" id="GO:0004674">
    <property type="term" value="F:protein serine/threonine kinase activity"/>
    <property type="evidence" value="ECO:0007669"/>
    <property type="project" value="UniProtKB-KW"/>
</dbReference>
<dbReference type="GO" id="GO:0005524">
    <property type="term" value="F:ATP binding"/>
    <property type="evidence" value="ECO:0007669"/>
    <property type="project" value="UniProtKB-UniRule"/>
</dbReference>
<dbReference type="InterPro" id="IPR000719">
    <property type="entry name" value="Prot_kinase_dom"/>
</dbReference>
<feature type="domain" description="Protein kinase" evidence="7">
    <location>
        <begin position="216"/>
        <end position="486"/>
    </location>
</feature>
<feature type="transmembrane region" description="Helical" evidence="6">
    <location>
        <begin position="170"/>
        <end position="193"/>
    </location>
</feature>
<feature type="transmembrane region" description="Helical" evidence="6">
    <location>
        <begin position="112"/>
        <end position="132"/>
    </location>
</feature>
<feature type="transmembrane region" description="Helical" evidence="6">
    <location>
        <begin position="29"/>
        <end position="51"/>
    </location>
</feature>
<evidence type="ECO:0000313" key="9">
    <source>
        <dbReference type="Proteomes" id="UP000282656"/>
    </source>
</evidence>
<keyword evidence="3 8" id="KW-0418">Kinase</keyword>
<evidence type="ECO:0000313" key="8">
    <source>
        <dbReference type="EMBL" id="RKH62263.1"/>
    </source>
</evidence>
<keyword evidence="6" id="KW-0812">Transmembrane</keyword>
<evidence type="ECO:0000256" key="2">
    <source>
        <dbReference type="ARBA" id="ARBA00022741"/>
    </source>
</evidence>
<gene>
    <name evidence="8" type="ORF">D7X96_30160</name>
</gene>
<keyword evidence="2 5" id="KW-0547">Nucleotide-binding</keyword>
<dbReference type="Gene3D" id="3.30.200.20">
    <property type="entry name" value="Phosphorylase Kinase, domain 1"/>
    <property type="match status" value="1"/>
</dbReference>
<name>A0A3A8Q0U3_9BACT</name>
<sequence>MITRNPSSTVSRFLDAHLRRDAQARELSVARFMSILSAICVVVAAALGPAMGWDLTFALMGLSTVLSGYYACMWWVLRSGAFHPAIPWLNVFIEVSIPAVVLTFDLRYQGPVYALTAPTLVIWGTLVTLAGLRSNPRLGLAAGALVAAEYLALYFGFVRPLLPEEPLVTLAPLFICVRAFFFVATGALTATLARHFLERTRSALAALREQEVMGKYVLHERLGAGGMAEVYRATYSPEGGFEKQVALKRILPSYADDAAFVTLFRREAELCSSLYHPNIVQVFDLGRHGGTYFLAMEYVDGMPLSSLLKPRSRRPLPVAAATFLAAELASALDYLHRRTSADGVPLRLVHRDLNPPNILVSRIGEVKLSDFGIARDAVRANLTVAGSVRGKLGYMAPEQAMGKDLDGRADLFALGLTLHEALTGRRALSGHSEEVLLRAAVDQDVVPPSQLNPAVPLALDLIVMQLLQKDPAKRTPNGAALRQQLLALDGPAAPFPHGQAELARVVRDTKTLAEQLNVETVETVAAGRPPPLARSA</sequence>
<proteinExistence type="predicted"/>